<evidence type="ECO:0000256" key="1">
    <source>
        <dbReference type="SAM" id="Phobius"/>
    </source>
</evidence>
<reference evidence="3" key="1">
    <citation type="submission" date="2016-10" db="EMBL/GenBank/DDBJ databases">
        <authorList>
            <person name="Varghese N."/>
            <person name="Submissions S."/>
        </authorList>
    </citation>
    <scope>NUCLEOTIDE SEQUENCE [LARGE SCALE GENOMIC DNA]</scope>
    <source>
        <strain evidence="3">DSM 8344</strain>
    </source>
</reference>
<keyword evidence="1" id="KW-1133">Transmembrane helix</keyword>
<dbReference type="InterPro" id="IPR029058">
    <property type="entry name" value="AB_hydrolase_fold"/>
</dbReference>
<organism evidence="2 3">
    <name type="scientific">Desulfosporosinus hippei DSM 8344</name>
    <dbReference type="NCBI Taxonomy" id="1121419"/>
    <lineage>
        <taxon>Bacteria</taxon>
        <taxon>Bacillati</taxon>
        <taxon>Bacillota</taxon>
        <taxon>Clostridia</taxon>
        <taxon>Eubacteriales</taxon>
        <taxon>Desulfitobacteriaceae</taxon>
        <taxon>Desulfosporosinus</taxon>
    </lineage>
</organism>
<keyword evidence="2" id="KW-0378">Hydrolase</keyword>
<dbReference type="EMBL" id="FNCP01000026">
    <property type="protein sequence ID" value="SDI08022.1"/>
    <property type="molecule type" value="Genomic_DNA"/>
</dbReference>
<name>A0A1G8HN77_9FIRM</name>
<dbReference type="Gene3D" id="3.40.50.1820">
    <property type="entry name" value="alpha/beta hydrolase"/>
    <property type="match status" value="1"/>
</dbReference>
<evidence type="ECO:0000313" key="3">
    <source>
        <dbReference type="Proteomes" id="UP000198656"/>
    </source>
</evidence>
<dbReference type="SUPFAM" id="SSF53474">
    <property type="entry name" value="alpha/beta-Hydrolases"/>
    <property type="match status" value="1"/>
</dbReference>
<keyword evidence="1" id="KW-0472">Membrane</keyword>
<dbReference type="PANTHER" id="PTHR48098:SF6">
    <property type="entry name" value="FERRI-BACILLIBACTIN ESTERASE BESA"/>
    <property type="match status" value="1"/>
</dbReference>
<dbReference type="Proteomes" id="UP000198656">
    <property type="component" value="Unassembled WGS sequence"/>
</dbReference>
<dbReference type="PANTHER" id="PTHR48098">
    <property type="entry name" value="ENTEROCHELIN ESTERASE-RELATED"/>
    <property type="match status" value="1"/>
</dbReference>
<evidence type="ECO:0000313" key="2">
    <source>
        <dbReference type="EMBL" id="SDI08022.1"/>
    </source>
</evidence>
<accession>A0A1G8HN77</accession>
<dbReference type="InterPro" id="IPR000801">
    <property type="entry name" value="Esterase-like"/>
</dbReference>
<proteinExistence type="predicted"/>
<protein>
    <submittedName>
        <fullName evidence="2">Predicted hydrolase of the alpha/beta superfamily</fullName>
    </submittedName>
</protein>
<dbReference type="Pfam" id="PF00756">
    <property type="entry name" value="Esterase"/>
    <property type="match status" value="1"/>
</dbReference>
<dbReference type="GO" id="GO:0016787">
    <property type="term" value="F:hydrolase activity"/>
    <property type="evidence" value="ECO:0007669"/>
    <property type="project" value="UniProtKB-KW"/>
</dbReference>
<dbReference type="InterPro" id="IPR050583">
    <property type="entry name" value="Mycobacterial_A85_antigen"/>
</dbReference>
<dbReference type="OrthoDB" id="9794761at2"/>
<keyword evidence="1" id="KW-0812">Transmembrane</keyword>
<gene>
    <name evidence="2" type="ORF">SAMN05443529_1267</name>
</gene>
<dbReference type="STRING" id="1121419.SAMN05443529_1267"/>
<dbReference type="RefSeq" id="WP_092335086.1">
    <property type="nucleotide sequence ID" value="NZ_FNCP01000026.1"/>
</dbReference>
<keyword evidence="3" id="KW-1185">Reference proteome</keyword>
<sequence>MEIKRKYPWLVALMCVFAVLSIGLIKSPISIIPFESRASTTPVNISARNFIPVDMNKEFQAKKTRLIVIEDFQAIMLNNNRSLHVYLPPSYYDDKEKKFPVLYVHDGKSVFEVSDWSKESLNMHTQADKLISEGKIKEIIIVGIDNIGELRTSEYSHWDGVDMGEPVLGKGDLYEDFVINDVKPFIDKNFRTLADRDNTALMGASIGGLATFNIGFRHSEVFSKLAMLSPYLGWGDNKLYDMLSTGVYKDKKPLKIWIDVGSKEDSFVNMAANGVLLLMNNGYKYSDELVAYEAPDGEHSERFWAQRIESVLLFLFGNIGKPESMKLYVDNKIYLSDKAIKHINSVVTYDSGFIMTEVLANYSVEKPDLLKIAGFGGGLLPLAEGVTKITVKSSTGLTAQESITILK</sequence>
<dbReference type="AlphaFoldDB" id="A0A1G8HN77"/>
<feature type="transmembrane region" description="Helical" evidence="1">
    <location>
        <begin position="7"/>
        <end position="25"/>
    </location>
</feature>